<dbReference type="InterPro" id="IPR029063">
    <property type="entry name" value="SAM-dependent_MTases_sf"/>
</dbReference>
<proteinExistence type="predicted"/>
<keyword evidence="2" id="KW-0808">Transferase</keyword>
<evidence type="ECO:0000313" key="2">
    <source>
        <dbReference type="EMBL" id="MFC5926884.1"/>
    </source>
</evidence>
<protein>
    <submittedName>
        <fullName evidence="2">SAM-dependent methyltransferase</fullName>
        <ecNumber evidence="2">2.1.1.-</ecNumber>
    </submittedName>
</protein>
<dbReference type="CDD" id="cd02440">
    <property type="entry name" value="AdoMet_MTases"/>
    <property type="match status" value="1"/>
</dbReference>
<evidence type="ECO:0000313" key="3">
    <source>
        <dbReference type="Proteomes" id="UP001596226"/>
    </source>
</evidence>
<dbReference type="Pfam" id="PF13649">
    <property type="entry name" value="Methyltransf_25"/>
    <property type="match status" value="1"/>
</dbReference>
<dbReference type="EMBL" id="JBHSQS010000022">
    <property type="protein sequence ID" value="MFC5926884.1"/>
    <property type="molecule type" value="Genomic_DNA"/>
</dbReference>
<dbReference type="PANTHER" id="PTHR44742">
    <property type="match status" value="1"/>
</dbReference>
<dbReference type="PANTHER" id="PTHR44742:SF2">
    <property type="entry name" value="24-METHYLENESTEROL C-METHYLTRANSFERASE 2"/>
    <property type="match status" value="1"/>
</dbReference>
<dbReference type="RefSeq" id="WP_377515173.1">
    <property type="nucleotide sequence ID" value="NZ_JBHSQS010000022.1"/>
</dbReference>
<dbReference type="SUPFAM" id="SSF53335">
    <property type="entry name" value="S-adenosyl-L-methionine-dependent methyltransferases"/>
    <property type="match status" value="1"/>
</dbReference>
<accession>A0ABW1HB65</accession>
<gene>
    <name evidence="2" type="ORF">ACFQGL_26445</name>
</gene>
<dbReference type="GO" id="GO:0032259">
    <property type="term" value="P:methylation"/>
    <property type="evidence" value="ECO:0007669"/>
    <property type="project" value="UniProtKB-KW"/>
</dbReference>
<name>A0ABW1HB65_9ACTN</name>
<sequence>MSQVSAGGAAAEHVIRVASYYDSNTRRFLRFGETNDAIHRGVWMPGVTNAAEAGELINRMVVERLSGHVPAGEGRVLDLGCGVGATVVRMAKATNAHVTGVTISRVQAEIAEKRLTAEGLTERCHIVCDDFAQLPAEPRYHAMVAIESMVHSPSLANLISSLAARLHPGGRLIVCDDWMTDKDRGLPARERCLDQFRAGWRIGSLHTVPELADMSQRVGLRLLEDLDLTSYLRLGRPRDRVIDVVLSATGALPRVHDRLVETPFWANMIGGSALQAGLSQRWMEYRLLVLERV</sequence>
<dbReference type="GO" id="GO:0008168">
    <property type="term" value="F:methyltransferase activity"/>
    <property type="evidence" value="ECO:0007669"/>
    <property type="project" value="UniProtKB-KW"/>
</dbReference>
<dbReference type="Gene3D" id="3.40.50.150">
    <property type="entry name" value="Vaccinia Virus protein VP39"/>
    <property type="match status" value="1"/>
</dbReference>
<evidence type="ECO:0000259" key="1">
    <source>
        <dbReference type="Pfam" id="PF13649"/>
    </source>
</evidence>
<keyword evidence="2" id="KW-0489">Methyltransferase</keyword>
<dbReference type="InterPro" id="IPR041698">
    <property type="entry name" value="Methyltransf_25"/>
</dbReference>
<feature type="domain" description="Methyltransferase" evidence="1">
    <location>
        <begin position="76"/>
        <end position="170"/>
    </location>
</feature>
<reference evidence="3" key="1">
    <citation type="journal article" date="2019" name="Int. J. Syst. Evol. Microbiol.">
        <title>The Global Catalogue of Microorganisms (GCM) 10K type strain sequencing project: providing services to taxonomists for standard genome sequencing and annotation.</title>
        <authorList>
            <consortium name="The Broad Institute Genomics Platform"/>
            <consortium name="The Broad Institute Genome Sequencing Center for Infectious Disease"/>
            <person name="Wu L."/>
            <person name="Ma J."/>
        </authorList>
    </citation>
    <scope>NUCLEOTIDE SEQUENCE [LARGE SCALE GENOMIC DNA]</scope>
    <source>
        <strain evidence="3">CGMCC 4.7144</strain>
    </source>
</reference>
<comment type="caution">
    <text evidence="2">The sequence shown here is derived from an EMBL/GenBank/DDBJ whole genome shotgun (WGS) entry which is preliminary data.</text>
</comment>
<dbReference type="Proteomes" id="UP001596226">
    <property type="component" value="Unassembled WGS sequence"/>
</dbReference>
<dbReference type="EC" id="2.1.1.-" evidence="2"/>
<organism evidence="2 3">
    <name type="scientific">Micromonospora vulcania</name>
    <dbReference type="NCBI Taxonomy" id="1441873"/>
    <lineage>
        <taxon>Bacteria</taxon>
        <taxon>Bacillati</taxon>
        <taxon>Actinomycetota</taxon>
        <taxon>Actinomycetes</taxon>
        <taxon>Micromonosporales</taxon>
        <taxon>Micromonosporaceae</taxon>
        <taxon>Micromonospora</taxon>
    </lineage>
</organism>
<keyword evidence="3" id="KW-1185">Reference proteome</keyword>